<dbReference type="PANTHER" id="PTHR23123">
    <property type="entry name" value="PHD/F-BOX CONTAINING PROTEIN"/>
    <property type="match status" value="1"/>
</dbReference>
<feature type="compositionally biased region" description="Basic and acidic residues" evidence="10">
    <location>
        <begin position="358"/>
        <end position="368"/>
    </location>
</feature>
<evidence type="ECO:0000256" key="4">
    <source>
        <dbReference type="ARBA" id="ARBA00022964"/>
    </source>
</evidence>
<feature type="region of interest" description="Disordered" evidence="10">
    <location>
        <begin position="597"/>
        <end position="645"/>
    </location>
</feature>
<dbReference type="GO" id="GO:0003712">
    <property type="term" value="F:transcription coregulator activity"/>
    <property type="evidence" value="ECO:0000318"/>
    <property type="project" value="GO_Central"/>
</dbReference>
<keyword evidence="5" id="KW-0560">Oxidoreductase</keyword>
<dbReference type="Gene3D" id="1.20.58.1360">
    <property type="match status" value="1"/>
</dbReference>
<feature type="compositionally biased region" description="Low complexity" evidence="10">
    <location>
        <begin position="597"/>
        <end position="607"/>
    </location>
</feature>
<dbReference type="eggNOG" id="KOG1633">
    <property type="taxonomic scope" value="Eukaryota"/>
</dbReference>
<evidence type="ECO:0000256" key="9">
    <source>
        <dbReference type="ARBA" id="ARBA00023242"/>
    </source>
</evidence>
<keyword evidence="8" id="KW-0804">Transcription</keyword>
<feature type="region of interest" description="Disordered" evidence="10">
    <location>
        <begin position="331"/>
        <end position="395"/>
    </location>
</feature>
<dbReference type="Gene3D" id="2.60.120.650">
    <property type="entry name" value="Cupin"/>
    <property type="match status" value="2"/>
</dbReference>
<evidence type="ECO:0000256" key="7">
    <source>
        <dbReference type="ARBA" id="ARBA00023015"/>
    </source>
</evidence>
<dbReference type="GO" id="GO:0006357">
    <property type="term" value="P:regulation of transcription by RNA polymerase II"/>
    <property type="evidence" value="ECO:0000318"/>
    <property type="project" value="GO_Central"/>
</dbReference>
<dbReference type="STRING" id="81824.A9UZ72"/>
<evidence type="ECO:0000256" key="3">
    <source>
        <dbReference type="ARBA" id="ARBA00022853"/>
    </source>
</evidence>
<dbReference type="InParanoid" id="A9UZ72"/>
<keyword evidence="3" id="KW-0156">Chromatin regulator</keyword>
<dbReference type="GO" id="GO:0006338">
    <property type="term" value="P:chromatin remodeling"/>
    <property type="evidence" value="ECO:0000318"/>
    <property type="project" value="GO_Central"/>
</dbReference>
<dbReference type="GO" id="GO:0005634">
    <property type="term" value="C:nucleus"/>
    <property type="evidence" value="ECO:0007669"/>
    <property type="project" value="UniProtKB-SubCell"/>
</dbReference>
<feature type="domain" description="JmjC" evidence="11">
    <location>
        <begin position="107"/>
        <end position="237"/>
    </location>
</feature>
<evidence type="ECO:0000256" key="8">
    <source>
        <dbReference type="ARBA" id="ARBA00023163"/>
    </source>
</evidence>
<keyword evidence="2" id="KW-0479">Metal-binding</keyword>
<evidence type="ECO:0000256" key="5">
    <source>
        <dbReference type="ARBA" id="ARBA00023002"/>
    </source>
</evidence>
<dbReference type="FunCoup" id="A9UZ72">
    <property type="interactions" value="995"/>
</dbReference>
<keyword evidence="7" id="KW-0805">Transcription regulation</keyword>
<dbReference type="InterPro" id="IPR041070">
    <property type="entry name" value="JHD"/>
</dbReference>
<dbReference type="InterPro" id="IPR050690">
    <property type="entry name" value="JHDM1_Histone_Demethylase"/>
</dbReference>
<feature type="compositionally biased region" description="Polar residues" evidence="10">
    <location>
        <begin position="632"/>
        <end position="645"/>
    </location>
</feature>
<dbReference type="GeneID" id="5891067"/>
<evidence type="ECO:0000313" key="13">
    <source>
        <dbReference type="Proteomes" id="UP000001357"/>
    </source>
</evidence>
<keyword evidence="6" id="KW-0408">Iron</keyword>
<dbReference type="Pfam" id="PF17811">
    <property type="entry name" value="JHD"/>
    <property type="match status" value="1"/>
</dbReference>
<dbReference type="SMART" id="SM00558">
    <property type="entry name" value="JmjC"/>
    <property type="match status" value="1"/>
</dbReference>
<feature type="compositionally biased region" description="Polar residues" evidence="10">
    <location>
        <begin position="379"/>
        <end position="395"/>
    </location>
</feature>
<evidence type="ECO:0000256" key="1">
    <source>
        <dbReference type="ARBA" id="ARBA00004123"/>
    </source>
</evidence>
<dbReference type="RefSeq" id="XP_001745892.1">
    <property type="nucleotide sequence ID" value="XM_001745840.1"/>
</dbReference>
<evidence type="ECO:0000256" key="2">
    <source>
        <dbReference type="ARBA" id="ARBA00022723"/>
    </source>
</evidence>
<dbReference type="SUPFAM" id="SSF51197">
    <property type="entry name" value="Clavaminate synthase-like"/>
    <property type="match status" value="1"/>
</dbReference>
<feature type="compositionally biased region" description="Acidic residues" evidence="10">
    <location>
        <begin position="348"/>
        <end position="357"/>
    </location>
</feature>
<evidence type="ECO:0000256" key="6">
    <source>
        <dbReference type="ARBA" id="ARBA00023004"/>
    </source>
</evidence>
<protein>
    <recommendedName>
        <fullName evidence="11">JmjC domain-containing protein</fullName>
    </recommendedName>
</protein>
<dbReference type="EMBL" id="CH991551">
    <property type="protein sequence ID" value="EDQ89316.1"/>
    <property type="molecule type" value="Genomic_DNA"/>
</dbReference>
<keyword evidence="13" id="KW-1185">Reference proteome</keyword>
<sequence>MAPEGSATLSPLAFCGVRRTREFTVDYVVQSGLRRPIRFAHAKPPGLVVPDSSFTVADVRDQVGQQRMVDVMDVRTQEGLAMSLKEWVDYYTDEQRDTLLNVISLEFSRSRLDPSITTPAMVRMLDWVDTVWPADLKAQQRDDTNQTRTMKYPKASGWVQKYCLMSVAGCYTDFHIDFGGSSVWYHIVKGAKAGDTFMIPTGWIHGVYTPEDSLVFGGNFLHSLNIDGQLQIAAMERRLKVPLTYRFPFFEELMWYAADRYVRVFAAATHQAPVHQNPLPLRSNLTSWELMGLNELLANLRVWIASPAHRAYIPRRLKNPSSLIDSLQKLLQSNPTAGPGHRRRVVESSDEEEDEEPSKEKVKEKELKLSGSAGHARQGTLQPELSPAAPSTTSFDRAHVRAAETTGDQPDLDAQDTRRYCQIKAVREALQRQHGAASSAELDRLAELEWLNMDVRSRRAYRELFEDSLAYAAAVSGEMGSGTQEELMQASTRSRKYEGARWRSSKTHFQRAQALQAMRRVPYSEEAEDVKERRLEAAKALFATPFGGAAKSASKGSLSSTKAEPSIIVQPSRTKSEAQPPRSALAALLAHVSSKSSASHSKAASVAPTTVSEPAKRQEAAAMASGVPPTKKSLSVTPSSSGFTSRTVLEEEENACSPPRPADLSASPRLAALEAIWWDSGDENSRDSVSFTEVQQPLQHTSIGSARPWPAGSWDALLASHASLAAVDDILARAQAVFDETALTSRATYQYGPTYR</sequence>
<reference evidence="12 13" key="1">
    <citation type="journal article" date="2008" name="Nature">
        <title>The genome of the choanoflagellate Monosiga brevicollis and the origin of metazoans.</title>
        <authorList>
            <consortium name="JGI Sequencing"/>
            <person name="King N."/>
            <person name="Westbrook M.J."/>
            <person name="Young S.L."/>
            <person name="Kuo A."/>
            <person name="Abedin M."/>
            <person name="Chapman J."/>
            <person name="Fairclough S."/>
            <person name="Hellsten U."/>
            <person name="Isogai Y."/>
            <person name="Letunic I."/>
            <person name="Marr M."/>
            <person name="Pincus D."/>
            <person name="Putnam N."/>
            <person name="Rokas A."/>
            <person name="Wright K.J."/>
            <person name="Zuzow R."/>
            <person name="Dirks W."/>
            <person name="Good M."/>
            <person name="Goodstein D."/>
            <person name="Lemons D."/>
            <person name="Li W."/>
            <person name="Lyons J.B."/>
            <person name="Morris A."/>
            <person name="Nichols S."/>
            <person name="Richter D.J."/>
            <person name="Salamov A."/>
            <person name="Bork P."/>
            <person name="Lim W.A."/>
            <person name="Manning G."/>
            <person name="Miller W.T."/>
            <person name="McGinnis W."/>
            <person name="Shapiro H."/>
            <person name="Tjian R."/>
            <person name="Grigoriev I.V."/>
            <person name="Rokhsar D."/>
        </authorList>
    </citation>
    <scope>NUCLEOTIDE SEQUENCE [LARGE SCALE GENOMIC DNA]</scope>
    <source>
        <strain evidence="13">MX1 / ATCC 50154</strain>
    </source>
</reference>
<dbReference type="GO" id="GO:0032452">
    <property type="term" value="F:histone demethylase activity"/>
    <property type="evidence" value="ECO:0000318"/>
    <property type="project" value="GO_Central"/>
</dbReference>
<comment type="subcellular location">
    <subcellularLocation>
        <location evidence="1">Nucleus</location>
    </subcellularLocation>
</comment>
<dbReference type="GO" id="GO:0046872">
    <property type="term" value="F:metal ion binding"/>
    <property type="evidence" value="ECO:0007669"/>
    <property type="project" value="UniProtKB-KW"/>
</dbReference>
<keyword evidence="9" id="KW-0539">Nucleus</keyword>
<gene>
    <name evidence="12" type="ORF">MONBRDRAFT_25364</name>
</gene>
<evidence type="ECO:0000256" key="10">
    <source>
        <dbReference type="SAM" id="MobiDB-lite"/>
    </source>
</evidence>
<evidence type="ECO:0000313" key="12">
    <source>
        <dbReference type="EMBL" id="EDQ89316.1"/>
    </source>
</evidence>
<dbReference type="Proteomes" id="UP000001357">
    <property type="component" value="Unassembled WGS sequence"/>
</dbReference>
<dbReference type="KEGG" id="mbr:MONBRDRAFT_25364"/>
<accession>A9UZ72</accession>
<feature type="region of interest" description="Disordered" evidence="10">
    <location>
        <begin position="549"/>
        <end position="583"/>
    </location>
</feature>
<dbReference type="InterPro" id="IPR003347">
    <property type="entry name" value="JmjC_dom"/>
</dbReference>
<feature type="compositionally biased region" description="Low complexity" evidence="10">
    <location>
        <begin position="549"/>
        <end position="563"/>
    </location>
</feature>
<dbReference type="GO" id="GO:0051213">
    <property type="term" value="F:dioxygenase activity"/>
    <property type="evidence" value="ECO:0007669"/>
    <property type="project" value="UniProtKB-KW"/>
</dbReference>
<evidence type="ECO:0000259" key="11">
    <source>
        <dbReference type="SMART" id="SM00558"/>
    </source>
</evidence>
<proteinExistence type="predicted"/>
<organism evidence="12 13">
    <name type="scientific">Monosiga brevicollis</name>
    <name type="common">Choanoflagellate</name>
    <dbReference type="NCBI Taxonomy" id="81824"/>
    <lineage>
        <taxon>Eukaryota</taxon>
        <taxon>Choanoflagellata</taxon>
        <taxon>Craspedida</taxon>
        <taxon>Salpingoecidae</taxon>
        <taxon>Monosiga</taxon>
    </lineage>
</organism>
<dbReference type="AlphaFoldDB" id="A9UZ72"/>
<keyword evidence="4" id="KW-0223">Dioxygenase</keyword>
<name>A9UZ72_MONBE</name>